<comment type="caution">
    <text evidence="2">The sequence shown here is derived from an EMBL/GenBank/DDBJ whole genome shotgun (WGS) entry which is preliminary data.</text>
</comment>
<evidence type="ECO:0000313" key="2">
    <source>
        <dbReference type="EMBL" id="TNN85896.1"/>
    </source>
</evidence>
<protein>
    <submittedName>
        <fullName evidence="2">Uncharacterized protein</fullName>
    </submittedName>
</protein>
<gene>
    <name evidence="2" type="ORF">EYF80_003740</name>
</gene>
<name>A0A4Z2J6T1_9TELE</name>
<accession>A0A4Z2J6T1</accession>
<evidence type="ECO:0000313" key="3">
    <source>
        <dbReference type="Proteomes" id="UP000314294"/>
    </source>
</evidence>
<reference evidence="2 3" key="1">
    <citation type="submission" date="2019-03" db="EMBL/GenBank/DDBJ databases">
        <title>First draft genome of Liparis tanakae, snailfish: a comprehensive survey of snailfish specific genes.</title>
        <authorList>
            <person name="Kim W."/>
            <person name="Song I."/>
            <person name="Jeong J.-H."/>
            <person name="Kim D."/>
            <person name="Kim S."/>
            <person name="Ryu S."/>
            <person name="Song J.Y."/>
            <person name="Lee S.K."/>
        </authorList>
    </citation>
    <scope>NUCLEOTIDE SEQUENCE [LARGE SCALE GENOMIC DNA]</scope>
    <source>
        <tissue evidence="2">Muscle</tissue>
    </source>
</reference>
<evidence type="ECO:0000256" key="1">
    <source>
        <dbReference type="SAM" id="MobiDB-lite"/>
    </source>
</evidence>
<dbReference type="Proteomes" id="UP000314294">
    <property type="component" value="Unassembled WGS sequence"/>
</dbReference>
<dbReference type="AlphaFoldDB" id="A0A4Z2J6T1"/>
<sequence>MAKNINIKMSTMIVIVSEADWRRTRSYNAAVPRAQEIGRDRNHSEGARVIATLRPGDYIPSIIEAGDDSSEVQEPTMKSEGKRDLSRRVDRRRDTEWNGVMI</sequence>
<dbReference type="EMBL" id="SRLO01000018">
    <property type="protein sequence ID" value="TNN85896.1"/>
    <property type="molecule type" value="Genomic_DNA"/>
</dbReference>
<feature type="region of interest" description="Disordered" evidence="1">
    <location>
        <begin position="62"/>
        <end position="88"/>
    </location>
</feature>
<keyword evidence="3" id="KW-1185">Reference proteome</keyword>
<organism evidence="2 3">
    <name type="scientific">Liparis tanakae</name>
    <name type="common">Tanaka's snailfish</name>
    <dbReference type="NCBI Taxonomy" id="230148"/>
    <lineage>
        <taxon>Eukaryota</taxon>
        <taxon>Metazoa</taxon>
        <taxon>Chordata</taxon>
        <taxon>Craniata</taxon>
        <taxon>Vertebrata</taxon>
        <taxon>Euteleostomi</taxon>
        <taxon>Actinopterygii</taxon>
        <taxon>Neopterygii</taxon>
        <taxon>Teleostei</taxon>
        <taxon>Neoteleostei</taxon>
        <taxon>Acanthomorphata</taxon>
        <taxon>Eupercaria</taxon>
        <taxon>Perciformes</taxon>
        <taxon>Cottioidei</taxon>
        <taxon>Cottales</taxon>
        <taxon>Liparidae</taxon>
        <taxon>Liparis</taxon>
    </lineage>
</organism>
<proteinExistence type="predicted"/>
<feature type="compositionally biased region" description="Basic and acidic residues" evidence="1">
    <location>
        <begin position="77"/>
        <end position="88"/>
    </location>
</feature>